<reference evidence="3 4" key="1">
    <citation type="submission" date="2023-07" db="EMBL/GenBank/DDBJ databases">
        <title>Genomic Encyclopedia of Type Strains, Phase IV (KMG-IV): sequencing the most valuable type-strain genomes for metagenomic binning, comparative biology and taxonomic classification.</title>
        <authorList>
            <person name="Goeker M."/>
        </authorList>
    </citation>
    <scope>NUCLEOTIDE SEQUENCE [LARGE SCALE GENOMIC DNA]</scope>
    <source>
        <strain evidence="3 4">DSM 18695</strain>
    </source>
</reference>
<feature type="domain" description="DUF4055" evidence="2">
    <location>
        <begin position="247"/>
        <end position="381"/>
    </location>
</feature>
<gene>
    <name evidence="3" type="ORF">QO010_000370</name>
</gene>
<dbReference type="EMBL" id="JAUSVS010000001">
    <property type="protein sequence ID" value="MDQ0462622.1"/>
    <property type="molecule type" value="Genomic_DNA"/>
</dbReference>
<keyword evidence="4" id="KW-1185">Reference proteome</keyword>
<feature type="region of interest" description="Disordered" evidence="1">
    <location>
        <begin position="433"/>
        <end position="462"/>
    </location>
</feature>
<dbReference type="InterPro" id="IPR025129">
    <property type="entry name" value="DUF4055"/>
</dbReference>
<organism evidence="3 4">
    <name type="scientific">Caulobacter ginsengisoli</name>
    <dbReference type="NCBI Taxonomy" id="400775"/>
    <lineage>
        <taxon>Bacteria</taxon>
        <taxon>Pseudomonadati</taxon>
        <taxon>Pseudomonadota</taxon>
        <taxon>Alphaproteobacteria</taxon>
        <taxon>Caulobacterales</taxon>
        <taxon>Caulobacteraceae</taxon>
        <taxon>Caulobacter</taxon>
    </lineage>
</organism>
<proteinExistence type="predicted"/>
<accession>A0ABU0IKU2</accession>
<name>A0ABU0IKU2_9CAUL</name>
<evidence type="ECO:0000256" key="1">
    <source>
        <dbReference type="SAM" id="MobiDB-lite"/>
    </source>
</evidence>
<sequence>MPDAVNAPSAAVATMASPWPMLEALMGGTARMRGLGERLLPRWPGEEAEGYRARLATATLFPALRRTVSAMVGKPFAKPLTLGVGTPAQIVNWADDIDLEGVSLHVFAAEMFAEALTYGLAGILVEVPRPVDGAVTQADQAAAGVRPYFVRVMHGQILGWRTAVIGGRRVLSQLRLSECASEADGDFGEASVERVRVLEPGRWAIWERTDPRSEAWVLKEEGLSGLPVVPFVPLYGTRVDFMAGQPPLLDLAYLNVKHWQSQSDQDTILHVARVPILALVGGDKTTALTVGSGTAVSLPVDGDLKFVEHSGAAIAAGQASLDALEQQMIQAGAELLVRKPGQRTAAEALGDAEASKSDLQRLVENFEDSLDQALFLMARYAGLDDGGSVSLFKDFGAASLAAASGQLVLAMKAAGLISAETAVAEMKRRGELAVEAPASTAPTPAHPREGGDPGVFEGEPAG</sequence>
<protein>
    <recommendedName>
        <fullName evidence="2">DUF4055 domain-containing protein</fullName>
    </recommendedName>
</protein>
<dbReference type="Proteomes" id="UP001228905">
    <property type="component" value="Unassembled WGS sequence"/>
</dbReference>
<evidence type="ECO:0000313" key="3">
    <source>
        <dbReference type="EMBL" id="MDQ0462622.1"/>
    </source>
</evidence>
<dbReference type="RefSeq" id="WP_307345191.1">
    <property type="nucleotide sequence ID" value="NZ_JAUSVS010000001.1"/>
</dbReference>
<evidence type="ECO:0000313" key="4">
    <source>
        <dbReference type="Proteomes" id="UP001228905"/>
    </source>
</evidence>
<dbReference type="Pfam" id="PF13264">
    <property type="entry name" value="DUF4055"/>
    <property type="match status" value="1"/>
</dbReference>
<comment type="caution">
    <text evidence="3">The sequence shown here is derived from an EMBL/GenBank/DDBJ whole genome shotgun (WGS) entry which is preliminary data.</text>
</comment>
<evidence type="ECO:0000259" key="2">
    <source>
        <dbReference type="Pfam" id="PF13264"/>
    </source>
</evidence>